<organism evidence="1 2">
    <name type="scientific">Nicotiana tabacum</name>
    <name type="common">Common tobacco</name>
    <dbReference type="NCBI Taxonomy" id="4097"/>
    <lineage>
        <taxon>Eukaryota</taxon>
        <taxon>Viridiplantae</taxon>
        <taxon>Streptophyta</taxon>
        <taxon>Embryophyta</taxon>
        <taxon>Tracheophyta</taxon>
        <taxon>Spermatophyta</taxon>
        <taxon>Magnoliopsida</taxon>
        <taxon>eudicotyledons</taxon>
        <taxon>Gunneridae</taxon>
        <taxon>Pentapetalae</taxon>
        <taxon>asterids</taxon>
        <taxon>lamiids</taxon>
        <taxon>Solanales</taxon>
        <taxon>Solanaceae</taxon>
        <taxon>Nicotianoideae</taxon>
        <taxon>Nicotianeae</taxon>
        <taxon>Nicotiana</taxon>
    </lineage>
</organism>
<protein>
    <submittedName>
        <fullName evidence="2">Fructose-bisphosphate aldolase-lysine N-methyltransferase, chloroplastic-like</fullName>
    </submittedName>
</protein>
<reference evidence="1" key="1">
    <citation type="journal article" date="2014" name="Nat. Commun.">
        <title>The tobacco genome sequence and its comparison with those of tomato and potato.</title>
        <authorList>
            <person name="Sierro N."/>
            <person name="Battey J.N."/>
            <person name="Ouadi S."/>
            <person name="Bakaher N."/>
            <person name="Bovet L."/>
            <person name="Willig A."/>
            <person name="Goepfert S."/>
            <person name="Peitsch M.C."/>
            <person name="Ivanov N.V."/>
        </authorList>
    </citation>
    <scope>NUCLEOTIDE SEQUENCE [LARGE SCALE GENOMIC DNA]</scope>
</reference>
<sequence>MHKLFVEQEFLTIKKADFVQDVLTLEDFKYAFSLVTSRAWESSRGVSMIPFADFANHSDLSETIVLSNEEEQLSEVIADYSYAPGDEVLIRYGKFSNARLLLDFGFTLPCNKYEQVQVELSIPHEGNLRQLKLELLSRHKMLILKDVNGLSSSENSFALKEVRGYAHDGQEEAAENDGRLARRPLKDKSREIEAHQFLQSKINEIIEEYNASIKSLELPATLCMVGKHDLRRQMAQCLLIGELRVLKSAALWLENYCATLFKV</sequence>
<accession>A0AC58RUW6</accession>
<proteinExistence type="predicted"/>
<dbReference type="Proteomes" id="UP000790787">
    <property type="component" value="Chromosome 8"/>
</dbReference>
<reference evidence="2" key="2">
    <citation type="submission" date="2025-08" db="UniProtKB">
        <authorList>
            <consortium name="RefSeq"/>
        </authorList>
    </citation>
    <scope>IDENTIFICATION</scope>
    <source>
        <tissue evidence="2">Leaf</tissue>
    </source>
</reference>
<dbReference type="RefSeq" id="XP_075076535.1">
    <property type="nucleotide sequence ID" value="XM_075220434.1"/>
</dbReference>
<evidence type="ECO:0000313" key="2">
    <source>
        <dbReference type="RefSeq" id="XP_075076535.1"/>
    </source>
</evidence>
<keyword evidence="1" id="KW-1185">Reference proteome</keyword>
<gene>
    <name evidence="2" type="primary">LOC107760784</name>
</gene>
<name>A0AC58RUW6_TOBAC</name>
<evidence type="ECO:0000313" key="1">
    <source>
        <dbReference type="Proteomes" id="UP000790787"/>
    </source>
</evidence>